<reference evidence="2 3" key="1">
    <citation type="submission" date="2017-04" db="EMBL/GenBank/DDBJ databases">
        <title>Complete genome sequence of Flavobacterium kingsejong AJ004.</title>
        <authorList>
            <person name="Lee P.C."/>
        </authorList>
    </citation>
    <scope>NUCLEOTIDE SEQUENCE [LARGE SCALE GENOMIC DNA]</scope>
    <source>
        <strain evidence="2 3">AJ004</strain>
    </source>
</reference>
<sequence>MIKKLVLALLLLFPFILMAQNKNAGEDKKAEKSTFQKAKEARIKENAEKAPINLYRIITIDRDTTFVDTSLTIQKEYKFNCLRKDNFGLLPFANEGQTYNTLDFELTNFSPYPEFGFKAKHFNYLETRDIKYYSVATPFTELYFKTVMEQGQMLDAFLTLNTSERLNFSIAYKGLRSVGKYVNQVSSNGNFRFTTSYKSHKNRYLLNAHFTAQDLYNDENGGILSTANFESGEDPFTERARLDVYFDDASSMLKGNRYFIDHSFRINKEGGDNNLRITHQMNFENKSFEFSQPTISTRFGPSYVSSNIKDKTRYNRFYNKVGATYENSTIGEVQFFIEDFRYNYYYNRAIFDGTGLIIPNKLGTTINSVGGQYRYQKNNWNGKFLYSRSISTQSISNLDASVVYRLDDKNHFTFRYQNISKLPDNNYSLYQSGYTEYNWSNSFKNQKINSLHVEAKTQWATASLELTTLNDYLYFQNTQARIDSLIVKPFQYNKVINYMAFKVAKEFKFGKWALDNTVLYQKTDQSDKILNVPQLVTRNTIYYSDFIFKKAMYIQTGITFSYFSKYYANDYNPLIGEFYVQQEKQIGDFPMFDFFINAEVGQTRIYLKAEHFNSALSGYDFYSAPNYPYRDFIVRFGLVWNFFK</sequence>
<name>A0A2S1LJB6_9FLAO</name>
<keyword evidence="3" id="KW-1185">Reference proteome</keyword>
<dbReference type="Proteomes" id="UP000244677">
    <property type="component" value="Chromosome"/>
</dbReference>
<dbReference type="RefSeq" id="WP_108735436.1">
    <property type="nucleotide sequence ID" value="NZ_CP020919.1"/>
</dbReference>
<feature type="signal peptide" evidence="1">
    <location>
        <begin position="1"/>
        <end position="19"/>
    </location>
</feature>
<protein>
    <recommendedName>
        <fullName evidence="4">Porin</fullName>
    </recommendedName>
</protein>
<feature type="chain" id="PRO_5015770930" description="Porin" evidence="1">
    <location>
        <begin position="20"/>
        <end position="644"/>
    </location>
</feature>
<dbReference type="InterPro" id="IPR025631">
    <property type="entry name" value="Porin_10"/>
</dbReference>
<evidence type="ECO:0008006" key="4">
    <source>
        <dbReference type="Google" id="ProtNLM"/>
    </source>
</evidence>
<dbReference type="Pfam" id="PF14121">
    <property type="entry name" value="Porin_10"/>
    <property type="match status" value="1"/>
</dbReference>
<dbReference type="EMBL" id="CP020919">
    <property type="protein sequence ID" value="AWG23761.1"/>
    <property type="molecule type" value="Genomic_DNA"/>
</dbReference>
<accession>A0A2S1LJB6</accession>
<gene>
    <name evidence="2" type="ORF">FK004_00230</name>
</gene>
<proteinExistence type="predicted"/>
<dbReference type="KEGG" id="fki:FK004_00230"/>
<organism evidence="2 3">
    <name type="scientific">Flavobacterium kingsejongi</name>
    <dbReference type="NCBI Taxonomy" id="1678728"/>
    <lineage>
        <taxon>Bacteria</taxon>
        <taxon>Pseudomonadati</taxon>
        <taxon>Bacteroidota</taxon>
        <taxon>Flavobacteriia</taxon>
        <taxon>Flavobacteriales</taxon>
        <taxon>Flavobacteriaceae</taxon>
        <taxon>Flavobacterium</taxon>
    </lineage>
</organism>
<evidence type="ECO:0000256" key="1">
    <source>
        <dbReference type="SAM" id="SignalP"/>
    </source>
</evidence>
<dbReference type="OrthoDB" id="9812454at2"/>
<keyword evidence="1" id="KW-0732">Signal</keyword>
<dbReference type="AlphaFoldDB" id="A0A2S1LJB6"/>
<evidence type="ECO:0000313" key="2">
    <source>
        <dbReference type="EMBL" id="AWG23761.1"/>
    </source>
</evidence>
<evidence type="ECO:0000313" key="3">
    <source>
        <dbReference type="Proteomes" id="UP000244677"/>
    </source>
</evidence>